<keyword evidence="2" id="KW-1185">Reference proteome</keyword>
<name>A0ACC2CIB4_DIPCM</name>
<organism evidence="1 2">
    <name type="scientific">Diphasiastrum complanatum</name>
    <name type="common">Issler's clubmoss</name>
    <name type="synonym">Lycopodium complanatum</name>
    <dbReference type="NCBI Taxonomy" id="34168"/>
    <lineage>
        <taxon>Eukaryota</taxon>
        <taxon>Viridiplantae</taxon>
        <taxon>Streptophyta</taxon>
        <taxon>Embryophyta</taxon>
        <taxon>Tracheophyta</taxon>
        <taxon>Lycopodiopsida</taxon>
        <taxon>Lycopodiales</taxon>
        <taxon>Lycopodiaceae</taxon>
        <taxon>Lycopodioideae</taxon>
        <taxon>Diphasiastrum</taxon>
    </lineage>
</organism>
<sequence length="612" mass="67779">MFKKPTEAKALQRLSGADRKKLRRSIRDRFTQAAEADIDAVLPPKGEISVAKLSNRAHVFIVDGGLPMLFDVDNRGSEIYPTVFALWKVPTLLPAFVLKGAEVSRYVLGGADLMFPGITIPSEGLASFGAGETWAVKVPGNPYPIAVGTTAMSLMDATKAGFRGKALRVTHYYRDSLWEAAEGRYIPNAGFLEDIVLEDPAVKAAAQSQMTSTSSSSEARDFDTERLDDKVETVSILKDSTKSDLSVDSDRPLSVNSEEIVATEVHDLRIQEDYHMDDVATSVAPVTVDEMDNLLDKCLLQALHTTLKDKDLPMSGSTLWSSHVIACRPPGSVLDIKKSSHKKLSKWLQVKSSIGLISVKEDKHRKEVMILAINKQHSDYLGFKPEKRVSSLEGAARPVANDQSQEKVQLEVSEVWKPSSHVNPIFEAMGVDFNKYYNFLEASNVIFAYVQKENLAKKDDESVIVLDATLCDALYKGTVKKGSTYPAEINKKDLEKTFISRMQAHHKVTRGTESILRKGALRSVQIVTERRQGNKKVTRVSGLESFLVDAELLAAELQKKFACSTSVTELPGKRGQYEVLVQGGVLEDLGRHLVQHYSIPKKFIEILDKTKR</sequence>
<comment type="caution">
    <text evidence="1">The sequence shown here is derived from an EMBL/GenBank/DDBJ whole genome shotgun (WGS) entry which is preliminary data.</text>
</comment>
<proteinExistence type="predicted"/>
<protein>
    <submittedName>
        <fullName evidence="1">Uncharacterized protein</fullName>
    </submittedName>
</protein>
<evidence type="ECO:0000313" key="1">
    <source>
        <dbReference type="EMBL" id="KAJ7541784.1"/>
    </source>
</evidence>
<gene>
    <name evidence="1" type="ORF">O6H91_10G076500</name>
</gene>
<dbReference type="EMBL" id="CM055101">
    <property type="protein sequence ID" value="KAJ7541784.1"/>
    <property type="molecule type" value="Genomic_DNA"/>
</dbReference>
<evidence type="ECO:0000313" key="2">
    <source>
        <dbReference type="Proteomes" id="UP001162992"/>
    </source>
</evidence>
<dbReference type="Proteomes" id="UP001162992">
    <property type="component" value="Chromosome 10"/>
</dbReference>
<reference evidence="2" key="1">
    <citation type="journal article" date="2024" name="Proc. Natl. Acad. Sci. U.S.A.">
        <title>Extraordinary preservation of gene collinearity over three hundred million years revealed in homosporous lycophytes.</title>
        <authorList>
            <person name="Li C."/>
            <person name="Wickell D."/>
            <person name="Kuo L.Y."/>
            <person name="Chen X."/>
            <person name="Nie B."/>
            <person name="Liao X."/>
            <person name="Peng D."/>
            <person name="Ji J."/>
            <person name="Jenkins J."/>
            <person name="Williams M."/>
            <person name="Shu S."/>
            <person name="Plott C."/>
            <person name="Barry K."/>
            <person name="Rajasekar S."/>
            <person name="Grimwood J."/>
            <person name="Han X."/>
            <person name="Sun S."/>
            <person name="Hou Z."/>
            <person name="He W."/>
            <person name="Dai G."/>
            <person name="Sun C."/>
            <person name="Schmutz J."/>
            <person name="Leebens-Mack J.H."/>
            <person name="Li F.W."/>
            <person name="Wang L."/>
        </authorList>
    </citation>
    <scope>NUCLEOTIDE SEQUENCE [LARGE SCALE GENOMIC DNA]</scope>
    <source>
        <strain evidence="2">cv. PW_Plant_1</strain>
    </source>
</reference>
<accession>A0ACC2CIB4</accession>